<dbReference type="InterPro" id="IPR011990">
    <property type="entry name" value="TPR-like_helical_dom_sf"/>
</dbReference>
<evidence type="ECO:0000256" key="2">
    <source>
        <dbReference type="ARBA" id="ARBA00022803"/>
    </source>
</evidence>
<keyword evidence="5" id="KW-1185">Reference proteome</keyword>
<keyword evidence="3" id="KW-0812">Transmembrane</keyword>
<dbReference type="PANTHER" id="PTHR44858">
    <property type="entry name" value="TETRATRICOPEPTIDE REPEAT PROTEIN 6"/>
    <property type="match status" value="1"/>
</dbReference>
<dbReference type="EMBL" id="QGGO01000008">
    <property type="protein sequence ID" value="PWK27073.1"/>
    <property type="molecule type" value="Genomic_DNA"/>
</dbReference>
<accession>A0A316E8I3</accession>
<evidence type="ECO:0000313" key="5">
    <source>
        <dbReference type="Proteomes" id="UP000245489"/>
    </source>
</evidence>
<gene>
    <name evidence="4" type="ORF">LV89_01887</name>
</gene>
<dbReference type="PANTHER" id="PTHR44858:SF1">
    <property type="entry name" value="UDP-N-ACETYLGLUCOSAMINE--PEPTIDE N-ACETYLGLUCOSAMINYLTRANSFERASE SPINDLY-RELATED"/>
    <property type="match status" value="1"/>
</dbReference>
<keyword evidence="3" id="KW-0472">Membrane</keyword>
<dbReference type="Proteomes" id="UP000245489">
    <property type="component" value="Unassembled WGS sequence"/>
</dbReference>
<keyword evidence="1" id="KW-0677">Repeat</keyword>
<dbReference type="OrthoDB" id="948309at2"/>
<dbReference type="Pfam" id="PF12895">
    <property type="entry name" value="ANAPC3"/>
    <property type="match status" value="1"/>
</dbReference>
<dbReference type="InterPro" id="IPR019734">
    <property type="entry name" value="TPR_rpt"/>
</dbReference>
<proteinExistence type="predicted"/>
<dbReference type="InterPro" id="IPR050498">
    <property type="entry name" value="Ycf3"/>
</dbReference>
<reference evidence="4 5" key="1">
    <citation type="submission" date="2018-05" db="EMBL/GenBank/DDBJ databases">
        <title>Genomic Encyclopedia of Archaeal and Bacterial Type Strains, Phase II (KMG-II): from individual species to whole genera.</title>
        <authorList>
            <person name="Goeker M."/>
        </authorList>
    </citation>
    <scope>NUCLEOTIDE SEQUENCE [LARGE SCALE GENOMIC DNA]</scope>
    <source>
        <strain evidence="4 5">DSM 22214</strain>
    </source>
</reference>
<protein>
    <submittedName>
        <fullName evidence="4">Anaphase-promoting complex subunit 3</fullName>
    </submittedName>
</protein>
<keyword evidence="3" id="KW-1133">Transmembrane helix</keyword>
<evidence type="ECO:0000256" key="3">
    <source>
        <dbReference type="SAM" id="Phobius"/>
    </source>
</evidence>
<evidence type="ECO:0000313" key="4">
    <source>
        <dbReference type="EMBL" id="PWK27073.1"/>
    </source>
</evidence>
<dbReference type="RefSeq" id="WP_109742643.1">
    <property type="nucleotide sequence ID" value="NZ_QGGO01000008.1"/>
</dbReference>
<dbReference type="SUPFAM" id="SSF48452">
    <property type="entry name" value="TPR-like"/>
    <property type="match status" value="1"/>
</dbReference>
<feature type="transmembrane region" description="Helical" evidence="3">
    <location>
        <begin position="6"/>
        <end position="22"/>
    </location>
</feature>
<name>A0A316E8I3_9BACT</name>
<dbReference type="AlphaFoldDB" id="A0A316E8I3"/>
<sequence>MEWLLLLFFMPFVLTMMFFNWLEKKFFSFRDREKLGEGEILLEGKKYFEAQLFFSEKLKYFPKSSKAYFLRGKCQFHLENYYSALFDFEQSISFDNTIGELYVWKGKTLYKLEEFDKAFLEFDKADWYYRSENAVALRWRGMARYCVGQVENAIYDFTRAVELGDEDAAHILRTKFEYIKKK</sequence>
<organism evidence="4 5">
    <name type="scientific">Arcicella aurantiaca</name>
    <dbReference type="NCBI Taxonomy" id="591202"/>
    <lineage>
        <taxon>Bacteria</taxon>
        <taxon>Pseudomonadati</taxon>
        <taxon>Bacteroidota</taxon>
        <taxon>Cytophagia</taxon>
        <taxon>Cytophagales</taxon>
        <taxon>Flectobacillaceae</taxon>
        <taxon>Arcicella</taxon>
    </lineage>
</organism>
<dbReference type="Gene3D" id="1.25.40.10">
    <property type="entry name" value="Tetratricopeptide repeat domain"/>
    <property type="match status" value="2"/>
</dbReference>
<keyword evidence="2" id="KW-0802">TPR repeat</keyword>
<evidence type="ECO:0000256" key="1">
    <source>
        <dbReference type="ARBA" id="ARBA00022737"/>
    </source>
</evidence>
<comment type="caution">
    <text evidence="4">The sequence shown here is derived from an EMBL/GenBank/DDBJ whole genome shotgun (WGS) entry which is preliminary data.</text>
</comment>
<dbReference type="SMART" id="SM00028">
    <property type="entry name" value="TPR"/>
    <property type="match status" value="2"/>
</dbReference>